<dbReference type="InterPro" id="IPR036047">
    <property type="entry name" value="F-box-like_dom_sf"/>
</dbReference>
<feature type="region of interest" description="Disordered" evidence="1">
    <location>
        <begin position="1"/>
        <end position="43"/>
    </location>
</feature>
<evidence type="ECO:0000259" key="3">
    <source>
        <dbReference type="Pfam" id="PF24758"/>
    </source>
</evidence>
<dbReference type="Pfam" id="PF00646">
    <property type="entry name" value="F-box"/>
    <property type="match status" value="1"/>
</dbReference>
<evidence type="ECO:0000313" key="5">
    <source>
        <dbReference type="Proteomes" id="UP001210211"/>
    </source>
</evidence>
<feature type="domain" description="F-box" evidence="2">
    <location>
        <begin position="53"/>
        <end position="92"/>
    </location>
</feature>
<organism evidence="4 5">
    <name type="scientific">Rhynchospora tenuis</name>
    <dbReference type="NCBI Taxonomy" id="198213"/>
    <lineage>
        <taxon>Eukaryota</taxon>
        <taxon>Viridiplantae</taxon>
        <taxon>Streptophyta</taxon>
        <taxon>Embryophyta</taxon>
        <taxon>Tracheophyta</taxon>
        <taxon>Spermatophyta</taxon>
        <taxon>Magnoliopsida</taxon>
        <taxon>Liliopsida</taxon>
        <taxon>Poales</taxon>
        <taxon>Cyperaceae</taxon>
        <taxon>Cyperoideae</taxon>
        <taxon>Rhynchosporeae</taxon>
        <taxon>Rhynchospora</taxon>
    </lineage>
</organism>
<feature type="compositionally biased region" description="Low complexity" evidence="1">
    <location>
        <begin position="16"/>
        <end position="27"/>
    </location>
</feature>
<dbReference type="Pfam" id="PF24758">
    <property type="entry name" value="LRR_At5g56370"/>
    <property type="match status" value="1"/>
</dbReference>
<dbReference type="Proteomes" id="UP001210211">
    <property type="component" value="Unassembled WGS sequence"/>
</dbReference>
<dbReference type="CDD" id="cd22160">
    <property type="entry name" value="F-box_AtFBL13-like"/>
    <property type="match status" value="1"/>
</dbReference>
<dbReference type="SUPFAM" id="SSF52058">
    <property type="entry name" value="L domain-like"/>
    <property type="match status" value="1"/>
</dbReference>
<gene>
    <name evidence="4" type="ORF">LUZ61_011256</name>
</gene>
<evidence type="ECO:0000256" key="1">
    <source>
        <dbReference type="SAM" id="MobiDB-lite"/>
    </source>
</evidence>
<dbReference type="Gene3D" id="3.80.10.10">
    <property type="entry name" value="Ribonuclease Inhibitor"/>
    <property type="match status" value="1"/>
</dbReference>
<dbReference type="PANTHER" id="PTHR31639:SF256">
    <property type="entry name" value="OS07G0242900 PROTEIN"/>
    <property type="match status" value="1"/>
</dbReference>
<dbReference type="InterPro" id="IPR001810">
    <property type="entry name" value="F-box_dom"/>
</dbReference>
<keyword evidence="5" id="KW-1185">Reference proteome</keyword>
<dbReference type="EMBL" id="JAMRDG010000001">
    <property type="protein sequence ID" value="KAJ3707551.1"/>
    <property type="molecule type" value="Genomic_DNA"/>
</dbReference>
<evidence type="ECO:0000259" key="2">
    <source>
        <dbReference type="Pfam" id="PF00646"/>
    </source>
</evidence>
<evidence type="ECO:0000313" key="4">
    <source>
        <dbReference type="EMBL" id="KAJ3707551.1"/>
    </source>
</evidence>
<dbReference type="InterPro" id="IPR053781">
    <property type="entry name" value="F-box_AtFBL13-like"/>
</dbReference>
<protein>
    <recommendedName>
        <fullName evidence="6">F-box domain-containing protein</fullName>
    </recommendedName>
</protein>
<comment type="caution">
    <text evidence="4">The sequence shown here is derived from an EMBL/GenBank/DDBJ whole genome shotgun (WGS) entry which is preliminary data.</text>
</comment>
<dbReference type="InterPro" id="IPR055411">
    <property type="entry name" value="LRR_FXL15/At3g58940/PEG3-like"/>
</dbReference>
<name>A0AAD6A0M2_9POAL</name>
<sequence>MNRYKDARRSNRRSSSRNVYHQSTTTTQRKRRKWQTKPPPPPVATELEELDLITQLPDSILHSILFLLPIKDAGRASVLSSPWRHLWKAAPLHLDDLYPRRWSNEAVSRIFDSHHGPIETLSLSQFNYPSHLPAIERFMETAVQRGIRELTLKSYHYHVAPSLLHCNSLHYLSLIDCRFPKGLLPSIFPNLKELSLNSAQMPNDLL</sequence>
<proteinExistence type="predicted"/>
<feature type="domain" description="F-box/LRR-repeat protein 15/At3g58940/PEG3-like LRR" evidence="3">
    <location>
        <begin position="136"/>
        <end position="204"/>
    </location>
</feature>
<reference evidence="4 5" key="1">
    <citation type="journal article" date="2022" name="Cell">
        <title>Repeat-based holocentromeres influence genome architecture and karyotype evolution.</title>
        <authorList>
            <person name="Hofstatter P.G."/>
            <person name="Thangavel G."/>
            <person name="Lux T."/>
            <person name="Neumann P."/>
            <person name="Vondrak T."/>
            <person name="Novak P."/>
            <person name="Zhang M."/>
            <person name="Costa L."/>
            <person name="Castellani M."/>
            <person name="Scott A."/>
            <person name="Toegelov H."/>
            <person name="Fuchs J."/>
            <person name="Mata-Sucre Y."/>
            <person name="Dias Y."/>
            <person name="Vanzela A.L.L."/>
            <person name="Huettel B."/>
            <person name="Almeida C.C.S."/>
            <person name="Simkova H."/>
            <person name="Souza G."/>
            <person name="Pedrosa-Harand A."/>
            <person name="Macas J."/>
            <person name="Mayer K.F.X."/>
            <person name="Houben A."/>
            <person name="Marques A."/>
        </authorList>
    </citation>
    <scope>NUCLEOTIDE SEQUENCE [LARGE SCALE GENOMIC DNA]</scope>
    <source>
        <strain evidence="4">RhyTen1mFocal</strain>
    </source>
</reference>
<dbReference type="PANTHER" id="PTHR31639">
    <property type="entry name" value="F-BOX PROTEIN-LIKE"/>
    <property type="match status" value="1"/>
</dbReference>
<evidence type="ECO:0008006" key="6">
    <source>
        <dbReference type="Google" id="ProtNLM"/>
    </source>
</evidence>
<dbReference type="InterPro" id="IPR032675">
    <property type="entry name" value="LRR_dom_sf"/>
</dbReference>
<dbReference type="AlphaFoldDB" id="A0AAD6A0M2"/>
<accession>A0AAD6A0M2</accession>
<dbReference type="SUPFAM" id="SSF81383">
    <property type="entry name" value="F-box domain"/>
    <property type="match status" value="1"/>
</dbReference>